<dbReference type="InterPro" id="IPR024055">
    <property type="entry name" value="TIF2_asu_C"/>
</dbReference>
<evidence type="ECO:0008006" key="3">
    <source>
        <dbReference type="Google" id="ProtNLM"/>
    </source>
</evidence>
<organism evidence="2">
    <name type="scientific">Ignisphaera aggregans</name>
    <dbReference type="NCBI Taxonomy" id="334771"/>
    <lineage>
        <taxon>Archaea</taxon>
        <taxon>Thermoproteota</taxon>
        <taxon>Thermoprotei</taxon>
        <taxon>Desulfurococcales</taxon>
        <taxon>Desulfurococcaceae</taxon>
        <taxon>Ignisphaera</taxon>
    </lineage>
</organism>
<name>A0A7C2V9P0_9CREN</name>
<dbReference type="GO" id="GO:0003743">
    <property type="term" value="F:translation initiation factor activity"/>
    <property type="evidence" value="ECO:0007669"/>
    <property type="project" value="InterPro"/>
</dbReference>
<dbReference type="InterPro" id="IPR011488">
    <property type="entry name" value="TIF_2_asu"/>
</dbReference>
<dbReference type="GO" id="GO:0003723">
    <property type="term" value="F:RNA binding"/>
    <property type="evidence" value="ECO:0007669"/>
    <property type="project" value="InterPro"/>
</dbReference>
<keyword evidence="1" id="KW-0648">Protein biosynthesis</keyword>
<dbReference type="EMBL" id="DSGT01000012">
    <property type="protein sequence ID" value="HEW53430.1"/>
    <property type="molecule type" value="Genomic_DNA"/>
</dbReference>
<dbReference type="Gene3D" id="3.30.70.1130">
    <property type="entry name" value="EIF_2_alpha"/>
    <property type="match status" value="1"/>
</dbReference>
<gene>
    <name evidence="2" type="ORF">ENO77_04655</name>
</gene>
<protein>
    <recommendedName>
        <fullName evidence="3">Translation initiation factor IF-2 subunit alpha</fullName>
    </recommendedName>
</protein>
<proteinExistence type="predicted"/>
<dbReference type="SUPFAM" id="SSF110993">
    <property type="entry name" value="eIF-2-alpha, C-terminal domain"/>
    <property type="match status" value="1"/>
</dbReference>
<dbReference type="AlphaFoldDB" id="A0A7C2V9P0"/>
<accession>A0A7C2V9P0</accession>
<evidence type="ECO:0000256" key="1">
    <source>
        <dbReference type="ARBA" id="ARBA00022917"/>
    </source>
</evidence>
<reference evidence="2" key="1">
    <citation type="journal article" date="2020" name="mSystems">
        <title>Genome- and Community-Level Interaction Insights into Carbon Utilization and Element Cycling Functions of Hydrothermarchaeota in Hydrothermal Sediment.</title>
        <authorList>
            <person name="Zhou Z."/>
            <person name="Liu Y."/>
            <person name="Xu W."/>
            <person name="Pan J."/>
            <person name="Luo Z.H."/>
            <person name="Li M."/>
        </authorList>
    </citation>
    <scope>NUCLEOTIDE SEQUENCE [LARGE SCALE GENOMIC DNA]</scope>
    <source>
        <strain evidence="2">SpSt-16</strain>
    </source>
</reference>
<evidence type="ECO:0000313" key="2">
    <source>
        <dbReference type="EMBL" id="HEW53430.1"/>
    </source>
</evidence>
<dbReference type="Pfam" id="PF07541">
    <property type="entry name" value="EIF_2_alpha"/>
    <property type="match status" value="1"/>
</dbReference>
<comment type="caution">
    <text evidence="2">The sequence shown here is derived from an EMBL/GenBank/DDBJ whole genome shotgun (WGS) entry which is preliminary data.</text>
</comment>
<sequence length="137" mass="15426">MDPLSVFEDSVLMGIEPLVKKGIPEEWSKALYEEAAKHISIKMVKIRALLKLTTYKQDGVERIRKLLTHIQSMQGIPNTKISVYTIGAPRYRIEVVSPSYKEAEGALAQIESEARRLAKELGIEVFEIAREEVEKGG</sequence>